<dbReference type="GO" id="GO:0016787">
    <property type="term" value="F:hydrolase activity"/>
    <property type="evidence" value="ECO:0007669"/>
    <property type="project" value="UniProtKB-KW"/>
</dbReference>
<evidence type="ECO:0000313" key="3">
    <source>
        <dbReference type="Proteomes" id="UP001652445"/>
    </source>
</evidence>
<feature type="domain" description="SGNH hydrolase-type esterase" evidence="1">
    <location>
        <begin position="15"/>
        <end position="198"/>
    </location>
</feature>
<dbReference type="Proteomes" id="UP001652445">
    <property type="component" value="Unassembled WGS sequence"/>
</dbReference>
<name>A0ABT2UUL8_9BACL</name>
<reference evidence="2 3" key="1">
    <citation type="submission" date="2022-09" db="EMBL/GenBank/DDBJ databases">
        <authorList>
            <person name="Han X.L."/>
            <person name="Wang Q."/>
            <person name="Lu T."/>
        </authorList>
    </citation>
    <scope>NUCLEOTIDE SEQUENCE [LARGE SCALE GENOMIC DNA]</scope>
    <source>
        <strain evidence="2 3">WQ 127069</strain>
    </source>
</reference>
<evidence type="ECO:0000313" key="2">
    <source>
        <dbReference type="EMBL" id="MCU6798323.1"/>
    </source>
</evidence>
<keyword evidence="2" id="KW-0378">Hydrolase</keyword>
<gene>
    <name evidence="2" type="ORF">OB236_39960</name>
</gene>
<organism evidence="2 3">
    <name type="scientific">Paenibacillus baimaensis</name>
    <dbReference type="NCBI Taxonomy" id="2982185"/>
    <lineage>
        <taxon>Bacteria</taxon>
        <taxon>Bacillati</taxon>
        <taxon>Bacillota</taxon>
        <taxon>Bacilli</taxon>
        <taxon>Bacillales</taxon>
        <taxon>Paenibacillaceae</taxon>
        <taxon>Paenibacillus</taxon>
    </lineage>
</organism>
<accession>A0ABT2UUL8</accession>
<comment type="caution">
    <text evidence="2">The sequence shown here is derived from an EMBL/GenBank/DDBJ whole genome shotgun (WGS) entry which is preliminary data.</text>
</comment>
<keyword evidence="3" id="KW-1185">Reference proteome</keyword>
<dbReference type="CDD" id="cd01834">
    <property type="entry name" value="SGNH_hydrolase_like_2"/>
    <property type="match status" value="1"/>
</dbReference>
<sequence length="212" mass="23603">MEAWIQQGDVVLFQGDSITDAGRNRDKSDDLGKGYALMAAAQFSALYPEKQATFINRGISGNRVVDLQQRWQQDCIDLKPNVVSIYIGINDTWRRYDRNDPTSTEQFAEGYRKLLRETVAATGARLVLIEPFLLPVPEDRKRWREDLDPKITVVRELAVEFGARLVCLDGLFAQASTRASAAFWAPDGVHPSPGGHALIAKAWLQTVGALNS</sequence>
<dbReference type="InterPro" id="IPR013830">
    <property type="entry name" value="SGNH_hydro"/>
</dbReference>
<proteinExistence type="predicted"/>
<dbReference type="PANTHER" id="PTHR30383:SF5">
    <property type="entry name" value="SGNH HYDROLASE-TYPE ESTERASE DOMAIN-CONTAINING PROTEIN"/>
    <property type="match status" value="1"/>
</dbReference>
<dbReference type="RefSeq" id="WP_262689069.1">
    <property type="nucleotide sequence ID" value="NZ_JAOQIO010000125.1"/>
</dbReference>
<dbReference type="Gene3D" id="3.40.50.1110">
    <property type="entry name" value="SGNH hydrolase"/>
    <property type="match status" value="1"/>
</dbReference>
<dbReference type="InterPro" id="IPR051532">
    <property type="entry name" value="Ester_Hydrolysis_Enzymes"/>
</dbReference>
<evidence type="ECO:0000259" key="1">
    <source>
        <dbReference type="Pfam" id="PF13472"/>
    </source>
</evidence>
<dbReference type="Pfam" id="PF13472">
    <property type="entry name" value="Lipase_GDSL_2"/>
    <property type="match status" value="1"/>
</dbReference>
<dbReference type="SUPFAM" id="SSF52266">
    <property type="entry name" value="SGNH hydrolase"/>
    <property type="match status" value="1"/>
</dbReference>
<protein>
    <submittedName>
        <fullName evidence="2">SGNH/GDSL hydrolase family protein</fullName>
    </submittedName>
</protein>
<dbReference type="EMBL" id="JAOQIO010000125">
    <property type="protein sequence ID" value="MCU6798323.1"/>
    <property type="molecule type" value="Genomic_DNA"/>
</dbReference>
<dbReference type="InterPro" id="IPR036514">
    <property type="entry name" value="SGNH_hydro_sf"/>
</dbReference>
<dbReference type="PANTHER" id="PTHR30383">
    <property type="entry name" value="THIOESTERASE 1/PROTEASE 1/LYSOPHOSPHOLIPASE L1"/>
    <property type="match status" value="1"/>
</dbReference>